<proteinExistence type="predicted"/>
<keyword evidence="1" id="KW-0597">Phosphoprotein</keyword>
<dbReference type="SMART" id="SM00448">
    <property type="entry name" value="REC"/>
    <property type="match status" value="1"/>
</dbReference>
<dbReference type="STRING" id="381764.Fnod_0596"/>
<reference evidence="4 5" key="2">
    <citation type="journal article" date="2009" name="Proc. Natl. Acad. Sci. U.S.A.">
        <title>On the chimeric nature, thermophilic origin, and phylogenetic placement of the Thermotogales.</title>
        <authorList>
            <person name="Zhaxybayeva O."/>
            <person name="Swithers K.S."/>
            <person name="Lapierre P."/>
            <person name="Fournier G.P."/>
            <person name="Bickhart D.M."/>
            <person name="DeBoy R.T."/>
            <person name="Nelson K.E."/>
            <person name="Nesbo C.L."/>
            <person name="Doolittle W.F."/>
            <person name="Gogarten J.P."/>
            <person name="Noll K.M."/>
        </authorList>
    </citation>
    <scope>NUCLEOTIDE SEQUENCE [LARGE SCALE GENOMIC DNA]</scope>
    <source>
        <strain evidence="5">ATCC 35602 / DSM 5306 / Rt17-B1</strain>
    </source>
</reference>
<dbReference type="HOGENOM" id="CLU_628413_0_0_0"/>
<dbReference type="GO" id="GO:1902201">
    <property type="term" value="P:negative regulation of bacterial-type flagellum-dependent cell motility"/>
    <property type="evidence" value="ECO:0007669"/>
    <property type="project" value="TreeGrafter"/>
</dbReference>
<dbReference type="PANTHER" id="PTHR45138">
    <property type="entry name" value="REGULATORY COMPONENTS OF SENSORY TRANSDUCTION SYSTEM"/>
    <property type="match status" value="1"/>
</dbReference>
<dbReference type="FunFam" id="3.30.70.270:FF:000001">
    <property type="entry name" value="Diguanylate cyclase domain protein"/>
    <property type="match status" value="1"/>
</dbReference>
<protein>
    <submittedName>
        <fullName evidence="4">Response regulator receiver modulated diguanylate cyclase</fullName>
    </submittedName>
</protein>
<dbReference type="SMART" id="SM00267">
    <property type="entry name" value="GGDEF"/>
    <property type="match status" value="1"/>
</dbReference>
<dbReference type="Pfam" id="PF00990">
    <property type="entry name" value="GGDEF"/>
    <property type="match status" value="1"/>
</dbReference>
<dbReference type="InterPro" id="IPR029787">
    <property type="entry name" value="Nucleotide_cyclase"/>
</dbReference>
<accession>A7HKL8</accession>
<dbReference type="InterPro" id="IPR043128">
    <property type="entry name" value="Rev_trsase/Diguanyl_cyclase"/>
</dbReference>
<dbReference type="PROSITE" id="PS50887">
    <property type="entry name" value="GGDEF"/>
    <property type="match status" value="1"/>
</dbReference>
<gene>
    <name evidence="4" type="ordered locus">Fnod_0596</name>
</gene>
<feature type="modified residue" description="4-aspartylphosphate" evidence="1">
    <location>
        <position position="52"/>
    </location>
</feature>
<dbReference type="InterPro" id="IPR050469">
    <property type="entry name" value="Diguanylate_Cyclase"/>
</dbReference>
<dbReference type="NCBIfam" id="TIGR00254">
    <property type="entry name" value="GGDEF"/>
    <property type="match status" value="1"/>
</dbReference>
<dbReference type="AlphaFoldDB" id="A7HKL8"/>
<dbReference type="PROSITE" id="PS50110">
    <property type="entry name" value="RESPONSE_REGULATORY"/>
    <property type="match status" value="1"/>
</dbReference>
<feature type="domain" description="Response regulatory" evidence="2">
    <location>
        <begin position="3"/>
        <end position="119"/>
    </location>
</feature>
<dbReference type="eggNOG" id="COG3706">
    <property type="taxonomic scope" value="Bacteria"/>
</dbReference>
<dbReference type="PANTHER" id="PTHR45138:SF24">
    <property type="entry name" value="DIGUANYLATE CYCLASE DGCC-RELATED"/>
    <property type="match status" value="1"/>
</dbReference>
<organism evidence="4 5">
    <name type="scientific">Fervidobacterium nodosum (strain ATCC 35602 / DSM 5306 / Rt17-B1)</name>
    <dbReference type="NCBI Taxonomy" id="381764"/>
    <lineage>
        <taxon>Bacteria</taxon>
        <taxon>Thermotogati</taxon>
        <taxon>Thermotogota</taxon>
        <taxon>Thermotogae</taxon>
        <taxon>Thermotogales</taxon>
        <taxon>Fervidobacteriaceae</taxon>
        <taxon>Fervidobacterium</taxon>
    </lineage>
</organism>
<dbReference type="GO" id="GO:0043709">
    <property type="term" value="P:cell adhesion involved in single-species biofilm formation"/>
    <property type="evidence" value="ECO:0007669"/>
    <property type="project" value="TreeGrafter"/>
</dbReference>
<dbReference type="CDD" id="cd01949">
    <property type="entry name" value="GGDEF"/>
    <property type="match status" value="1"/>
</dbReference>
<dbReference type="Gene3D" id="3.40.50.2300">
    <property type="match status" value="1"/>
</dbReference>
<dbReference type="InterPro" id="IPR011006">
    <property type="entry name" value="CheY-like_superfamily"/>
</dbReference>
<dbReference type="EMBL" id="CP000771">
    <property type="protein sequence ID" value="ABS60451.1"/>
    <property type="molecule type" value="Genomic_DNA"/>
</dbReference>
<dbReference type="Pfam" id="PF00072">
    <property type="entry name" value="Response_reg"/>
    <property type="match status" value="1"/>
</dbReference>
<dbReference type="OrthoDB" id="9812260at2"/>
<evidence type="ECO:0000259" key="3">
    <source>
        <dbReference type="PROSITE" id="PS50887"/>
    </source>
</evidence>
<dbReference type="RefSeq" id="WP_011993770.1">
    <property type="nucleotide sequence ID" value="NC_009718.1"/>
</dbReference>
<dbReference type="GO" id="GO:0052621">
    <property type="term" value="F:diguanylate cyclase activity"/>
    <property type="evidence" value="ECO:0007669"/>
    <property type="project" value="TreeGrafter"/>
</dbReference>
<reference evidence="4 5" key="1">
    <citation type="submission" date="2007-07" db="EMBL/GenBank/DDBJ databases">
        <title>Complete sequence of Fervidobacterium nodosum Rt17-B1.</title>
        <authorList>
            <consortium name="US DOE Joint Genome Institute"/>
            <person name="Copeland A."/>
            <person name="Lucas S."/>
            <person name="Lapidus A."/>
            <person name="Barry K."/>
            <person name="Glavina del Rio T."/>
            <person name="Dalin E."/>
            <person name="Tice H."/>
            <person name="Pitluck S."/>
            <person name="Saunders E."/>
            <person name="Brettin T."/>
            <person name="Bruce D."/>
            <person name="Detter J.C."/>
            <person name="Han C."/>
            <person name="Schmutz J."/>
            <person name="Larimer F."/>
            <person name="Land M."/>
            <person name="Hauser L."/>
            <person name="Kyrpides N."/>
            <person name="Mikhailova N."/>
            <person name="Nelson K."/>
            <person name="Gogarten J.P."/>
            <person name="Noll K."/>
            <person name="Richardson P."/>
        </authorList>
    </citation>
    <scope>NUCLEOTIDE SEQUENCE [LARGE SCALE GENOMIC DNA]</scope>
    <source>
        <strain evidence="5">ATCC 35602 / DSM 5306 / Rt17-B1</strain>
    </source>
</reference>
<evidence type="ECO:0000313" key="4">
    <source>
        <dbReference type="EMBL" id="ABS60451.1"/>
    </source>
</evidence>
<dbReference type="Proteomes" id="UP000002415">
    <property type="component" value="Chromosome"/>
</dbReference>
<dbReference type="InterPro" id="IPR001789">
    <property type="entry name" value="Sig_transdc_resp-reg_receiver"/>
</dbReference>
<dbReference type="InterPro" id="IPR000160">
    <property type="entry name" value="GGDEF_dom"/>
</dbReference>
<dbReference type="GO" id="GO:0000160">
    <property type="term" value="P:phosphorelay signal transduction system"/>
    <property type="evidence" value="ECO:0007669"/>
    <property type="project" value="InterPro"/>
</dbReference>
<dbReference type="KEGG" id="fno:Fnod_0596"/>
<evidence type="ECO:0000313" key="5">
    <source>
        <dbReference type="Proteomes" id="UP000002415"/>
    </source>
</evidence>
<sequence>MKKILIVDDSKFWRLVLENIFKSRGYEVIVTEDATKAIEIALKEYPDVIISDYNMPGISGLQLCLYLRSIPAFSNAGIAVLTGSDDVINQFWAEHSGANKFISKLLTKDELERVLLEFVNGDFRANKNEKSMVVNNIYDVLEQKMRKEILNREVLSLIQFARDEYFVIKELKEFLKNFSSFDSIAFLLISPVAGRVYNFGFNLQREFLKNYLVRILEKPTEPANWNYVGEFGAEIFVKEEITHFILKYGENEVGIIAASNVSDRRNLSKVIYDANESVSLLFNTLNTFTEFKVASTVDGLTGLFNKKELLRFLEETHNLSKYNKKPYYVAMFDLDNFKKINDTYGHLVGDEVLKILGKILKEAVGDKGIAGRYGGEEFTLILTKIEKDEVVDFIEEILQKVRTAEFPHGKCTVSCGVVSSENYQSPTEVLKAADELLYIAKKSGKDRATYMFLPTDKEIKKIMDVIPTEHQAQT</sequence>
<evidence type="ECO:0000259" key="2">
    <source>
        <dbReference type="PROSITE" id="PS50110"/>
    </source>
</evidence>
<dbReference type="Gene3D" id="3.30.70.270">
    <property type="match status" value="1"/>
</dbReference>
<dbReference type="SUPFAM" id="SSF52172">
    <property type="entry name" value="CheY-like"/>
    <property type="match status" value="1"/>
</dbReference>
<dbReference type="SUPFAM" id="SSF55073">
    <property type="entry name" value="Nucleotide cyclase"/>
    <property type="match status" value="1"/>
</dbReference>
<feature type="domain" description="GGDEF" evidence="3">
    <location>
        <begin position="325"/>
        <end position="453"/>
    </location>
</feature>
<evidence type="ECO:0000256" key="1">
    <source>
        <dbReference type="PROSITE-ProRule" id="PRU00169"/>
    </source>
</evidence>
<dbReference type="GO" id="GO:0005886">
    <property type="term" value="C:plasma membrane"/>
    <property type="evidence" value="ECO:0007669"/>
    <property type="project" value="TreeGrafter"/>
</dbReference>
<keyword evidence="5" id="KW-1185">Reference proteome</keyword>
<dbReference type="CDD" id="cd00156">
    <property type="entry name" value="REC"/>
    <property type="match status" value="1"/>
</dbReference>
<name>A7HKL8_FERNB</name>